<evidence type="ECO:0000256" key="4">
    <source>
        <dbReference type="ARBA" id="ARBA00012448"/>
    </source>
</evidence>
<dbReference type="EMBL" id="AIMB01000008">
    <property type="protein sequence ID" value="EJF88839.1"/>
    <property type="molecule type" value="Genomic_DNA"/>
</dbReference>
<dbReference type="InterPro" id="IPR012907">
    <property type="entry name" value="Peptidase_S11_C"/>
</dbReference>
<comment type="caution">
    <text evidence="15">The sequence shown here is derived from an EMBL/GenBank/DDBJ whole genome shotgun (WGS) entry which is preliminary data.</text>
</comment>
<gene>
    <name evidence="15" type="ORF">ME5_01390</name>
</gene>
<evidence type="ECO:0000256" key="6">
    <source>
        <dbReference type="ARBA" id="ARBA00022670"/>
    </source>
</evidence>
<keyword evidence="5" id="KW-0121">Carboxypeptidase</keyword>
<dbReference type="UniPathway" id="UPA00219"/>
<evidence type="ECO:0000256" key="10">
    <source>
        <dbReference type="ARBA" id="ARBA00022984"/>
    </source>
</evidence>
<feature type="domain" description="Peptidase S11 D-Ala-D-Ala carboxypeptidase A C-terminal" evidence="14">
    <location>
        <begin position="274"/>
        <end position="364"/>
    </location>
</feature>
<dbReference type="OrthoDB" id="5291989at2"/>
<keyword evidence="10" id="KW-0573">Peptidoglycan synthesis</keyword>
<comment type="pathway">
    <text evidence="2">Cell wall biogenesis; peptidoglycan biosynthesis.</text>
</comment>
<comment type="catalytic activity">
    <reaction evidence="12">
        <text>Preferential cleavage: (Ac)2-L-Lys-D-Ala-|-D-Ala. Also transpeptidation of peptidyl-alanyl moieties that are N-acyl substituents of D-alanine.</text>
        <dbReference type="EC" id="3.4.16.4"/>
    </reaction>
</comment>
<evidence type="ECO:0000256" key="8">
    <source>
        <dbReference type="ARBA" id="ARBA00022801"/>
    </source>
</evidence>
<evidence type="ECO:0000313" key="15">
    <source>
        <dbReference type="EMBL" id="EJF88839.1"/>
    </source>
</evidence>
<evidence type="ECO:0000256" key="1">
    <source>
        <dbReference type="ARBA" id="ARBA00003217"/>
    </source>
</evidence>
<dbReference type="GO" id="GO:0009002">
    <property type="term" value="F:serine-type D-Ala-D-Ala carboxypeptidase activity"/>
    <property type="evidence" value="ECO:0007669"/>
    <property type="project" value="UniProtKB-EC"/>
</dbReference>
<dbReference type="SUPFAM" id="SSF56601">
    <property type="entry name" value="beta-lactamase/transpeptidase-like"/>
    <property type="match status" value="1"/>
</dbReference>
<comment type="function">
    <text evidence="1">Removes C-terminal D-alanyl residues from sugar-peptide cell wall precursors.</text>
</comment>
<dbReference type="GO" id="GO:0006508">
    <property type="term" value="P:proteolysis"/>
    <property type="evidence" value="ECO:0007669"/>
    <property type="project" value="UniProtKB-KW"/>
</dbReference>
<dbReference type="GO" id="GO:0009252">
    <property type="term" value="P:peptidoglycan biosynthetic process"/>
    <property type="evidence" value="ECO:0007669"/>
    <property type="project" value="UniProtKB-UniPathway"/>
</dbReference>
<name>J0R008_9HYPH</name>
<evidence type="ECO:0000256" key="5">
    <source>
        <dbReference type="ARBA" id="ARBA00022645"/>
    </source>
</evidence>
<dbReference type="PANTHER" id="PTHR21581">
    <property type="entry name" value="D-ALANYL-D-ALANINE CARBOXYPEPTIDASE"/>
    <property type="match status" value="1"/>
</dbReference>
<proteinExistence type="inferred from homology"/>
<dbReference type="InterPro" id="IPR015956">
    <property type="entry name" value="Peniciliin-bd_prot_C_sf"/>
</dbReference>
<evidence type="ECO:0000256" key="2">
    <source>
        <dbReference type="ARBA" id="ARBA00004752"/>
    </source>
</evidence>
<evidence type="ECO:0000256" key="13">
    <source>
        <dbReference type="RuleBase" id="RU004016"/>
    </source>
</evidence>
<dbReference type="Pfam" id="PF00768">
    <property type="entry name" value="Peptidase_S11"/>
    <property type="match status" value="1"/>
</dbReference>
<dbReference type="PATRIC" id="fig|1094558.3.peg.1492"/>
<sequence>MRHFRFIPLNLFFLIVCPLYGYTQISSKTPHQILILDADTGGILYEHNLQKEFVPASLTKLMTAELIFRELKLGNITKDQFFSVSENSWRKGGAPSRKPTMFAKLGSQITVWNLLRGMAIANGNDAALVLAEGLSGSEDNFVALMNKRAKELHLNNTHFVNATGLPKEGQKTNLYDMVKLTRYIEYHYPEFYSIYQEPAFNWSGIYQRNKNPIVDSSDLKDELRLGFVNEGDISIISSVKRDDYHYYIAVKGMFNNKNVISEFKNLTAWVFNSFKSKLIYEKNEIIGYAKVFGGDQSYVPLFSIYPINIFVPMNDLTAIKAKIEYYGPVRAPVLKGTQIGSLKIYVKEHLFTEHPLFAMNNIAKTGLIRHAKDSLYEFTLGWLSKYI</sequence>
<dbReference type="InterPro" id="IPR037167">
    <property type="entry name" value="Peptidase_S11_C_sf"/>
</dbReference>
<dbReference type="STRING" id="1094558.ME5_01390"/>
<evidence type="ECO:0000313" key="16">
    <source>
        <dbReference type="Proteomes" id="UP000008952"/>
    </source>
</evidence>
<dbReference type="InterPro" id="IPR018044">
    <property type="entry name" value="Peptidase_S11"/>
</dbReference>
<evidence type="ECO:0000256" key="11">
    <source>
        <dbReference type="ARBA" id="ARBA00023316"/>
    </source>
</evidence>
<dbReference type="GO" id="GO:0008360">
    <property type="term" value="P:regulation of cell shape"/>
    <property type="evidence" value="ECO:0007669"/>
    <property type="project" value="UniProtKB-KW"/>
</dbReference>
<keyword evidence="8" id="KW-0378">Hydrolase</keyword>
<keyword evidence="11" id="KW-0961">Cell wall biogenesis/degradation</keyword>
<dbReference type="AlphaFoldDB" id="J0R008"/>
<evidence type="ECO:0000256" key="7">
    <source>
        <dbReference type="ARBA" id="ARBA00022729"/>
    </source>
</evidence>
<evidence type="ECO:0000256" key="9">
    <source>
        <dbReference type="ARBA" id="ARBA00022960"/>
    </source>
</evidence>
<dbReference type="GO" id="GO:0071555">
    <property type="term" value="P:cell wall organization"/>
    <property type="evidence" value="ECO:0007669"/>
    <property type="project" value="UniProtKB-KW"/>
</dbReference>
<dbReference type="Proteomes" id="UP000008952">
    <property type="component" value="Unassembled WGS sequence"/>
</dbReference>
<accession>J0R008</accession>
<protein>
    <recommendedName>
        <fullName evidence="4">serine-type D-Ala-D-Ala carboxypeptidase</fullName>
        <ecNumber evidence="4">3.4.16.4</ecNumber>
    </recommendedName>
</protein>
<dbReference type="Pfam" id="PF07943">
    <property type="entry name" value="PBP5_C"/>
    <property type="match status" value="1"/>
</dbReference>
<dbReference type="PANTHER" id="PTHR21581:SF6">
    <property type="entry name" value="TRAFFICKING PROTEIN PARTICLE COMPLEX SUBUNIT 12"/>
    <property type="match status" value="1"/>
</dbReference>
<dbReference type="Gene3D" id="2.60.410.10">
    <property type="entry name" value="D-Ala-D-Ala carboxypeptidase, C-terminal domain"/>
    <property type="match status" value="1"/>
</dbReference>
<evidence type="ECO:0000259" key="14">
    <source>
        <dbReference type="SMART" id="SM00936"/>
    </source>
</evidence>
<comment type="similarity">
    <text evidence="3 13">Belongs to the peptidase S11 family.</text>
</comment>
<dbReference type="RefSeq" id="WP_008039723.1">
    <property type="nucleotide sequence ID" value="NZ_JH725147.1"/>
</dbReference>
<evidence type="ECO:0000256" key="3">
    <source>
        <dbReference type="ARBA" id="ARBA00007164"/>
    </source>
</evidence>
<dbReference type="EC" id="3.4.16.4" evidence="4"/>
<dbReference type="HOGENOM" id="CLU_027070_8_1_5"/>
<keyword evidence="6" id="KW-0645">Protease</keyword>
<dbReference type="eggNOG" id="COG1686">
    <property type="taxonomic scope" value="Bacteria"/>
</dbReference>
<reference evidence="15 16" key="1">
    <citation type="submission" date="2012-03" db="EMBL/GenBank/DDBJ databases">
        <title>The Genome Sequence of Bartonella tamiae Th239.</title>
        <authorList>
            <consortium name="The Broad Institute Genome Sequencing Platform"/>
            <consortium name="The Broad Institute Genome Sequencing Center for Infectious Disease"/>
            <person name="Feldgarden M."/>
            <person name="Kirby J."/>
            <person name="Kosoy M."/>
            <person name="Birtles R."/>
            <person name="Probert W.S."/>
            <person name="Chiaraviglio L."/>
            <person name="Young S.K."/>
            <person name="Zeng Q."/>
            <person name="Gargeya S."/>
            <person name="Fitzgerald M."/>
            <person name="Haas B."/>
            <person name="Abouelleil A."/>
            <person name="Alvarado L."/>
            <person name="Arachchi H.M."/>
            <person name="Berlin A."/>
            <person name="Chapman S.B."/>
            <person name="Gearin G."/>
            <person name="Goldberg J."/>
            <person name="Griggs A."/>
            <person name="Gujja S."/>
            <person name="Hansen M."/>
            <person name="Heiman D."/>
            <person name="Howarth C."/>
            <person name="Larimer J."/>
            <person name="Lui A."/>
            <person name="MacDonald P.J.P."/>
            <person name="McCowen C."/>
            <person name="Montmayeur A."/>
            <person name="Murphy C."/>
            <person name="Neiman D."/>
            <person name="Pearson M."/>
            <person name="Priest M."/>
            <person name="Roberts A."/>
            <person name="Saif S."/>
            <person name="Shea T."/>
            <person name="Sisk P."/>
            <person name="Stolte C."/>
            <person name="Sykes S."/>
            <person name="Wortman J."/>
            <person name="Nusbaum C."/>
            <person name="Birren B."/>
        </authorList>
    </citation>
    <scope>NUCLEOTIDE SEQUENCE [LARGE SCALE GENOMIC DNA]</scope>
    <source>
        <strain evidence="15 16">Th239</strain>
    </source>
</reference>
<organism evidence="15 16">
    <name type="scientific">Bartonella tamiae Th239</name>
    <dbReference type="NCBI Taxonomy" id="1094558"/>
    <lineage>
        <taxon>Bacteria</taxon>
        <taxon>Pseudomonadati</taxon>
        <taxon>Pseudomonadota</taxon>
        <taxon>Alphaproteobacteria</taxon>
        <taxon>Hyphomicrobiales</taxon>
        <taxon>Bartonellaceae</taxon>
        <taxon>Bartonella</taxon>
    </lineage>
</organism>
<evidence type="ECO:0000256" key="12">
    <source>
        <dbReference type="ARBA" id="ARBA00034000"/>
    </source>
</evidence>
<dbReference type="Gene3D" id="3.40.710.10">
    <property type="entry name" value="DD-peptidase/beta-lactamase superfamily"/>
    <property type="match status" value="1"/>
</dbReference>
<dbReference type="PRINTS" id="PR00725">
    <property type="entry name" value="DADACBPTASE1"/>
</dbReference>
<keyword evidence="7" id="KW-0732">Signal</keyword>
<dbReference type="SUPFAM" id="SSF69189">
    <property type="entry name" value="Penicillin-binding protein associated domain"/>
    <property type="match status" value="1"/>
</dbReference>
<dbReference type="SMART" id="SM00936">
    <property type="entry name" value="PBP5_C"/>
    <property type="match status" value="1"/>
</dbReference>
<dbReference type="InterPro" id="IPR001967">
    <property type="entry name" value="Peptidase_S11_N"/>
</dbReference>
<keyword evidence="9" id="KW-0133">Cell shape</keyword>
<dbReference type="InterPro" id="IPR012338">
    <property type="entry name" value="Beta-lactam/transpept-like"/>
</dbReference>
<keyword evidence="16" id="KW-1185">Reference proteome</keyword>